<dbReference type="GO" id="GO:0009279">
    <property type="term" value="C:cell outer membrane"/>
    <property type="evidence" value="ECO:0007669"/>
    <property type="project" value="UniProtKB-SubCell"/>
</dbReference>
<dbReference type="InterPro" id="IPR037066">
    <property type="entry name" value="Plug_dom_sf"/>
</dbReference>
<dbReference type="PANTHER" id="PTHR30069:SF29">
    <property type="entry name" value="HEMOGLOBIN AND HEMOGLOBIN-HAPTOGLOBIN-BINDING PROTEIN 1-RELATED"/>
    <property type="match status" value="1"/>
</dbReference>
<accession>A0A7Y2JYE9</accession>
<dbReference type="RefSeq" id="WP_171083722.1">
    <property type="nucleotide sequence ID" value="NZ_JABAIV010000003.1"/>
</dbReference>
<evidence type="ECO:0000256" key="12">
    <source>
        <dbReference type="RuleBase" id="RU003357"/>
    </source>
</evidence>
<dbReference type="Gene3D" id="2.170.130.10">
    <property type="entry name" value="TonB-dependent receptor, plug domain"/>
    <property type="match status" value="1"/>
</dbReference>
<evidence type="ECO:0000256" key="3">
    <source>
        <dbReference type="ARBA" id="ARBA00022448"/>
    </source>
</evidence>
<protein>
    <submittedName>
        <fullName evidence="16">TonB-dependent receptor</fullName>
    </submittedName>
</protein>
<evidence type="ECO:0000256" key="11">
    <source>
        <dbReference type="PROSITE-ProRule" id="PRU01360"/>
    </source>
</evidence>
<keyword evidence="17" id="KW-1185">Reference proteome</keyword>
<dbReference type="GO" id="GO:0015344">
    <property type="term" value="F:siderophore uptake transmembrane transporter activity"/>
    <property type="evidence" value="ECO:0007669"/>
    <property type="project" value="TreeGrafter"/>
</dbReference>
<proteinExistence type="inferred from homology"/>
<keyword evidence="4 11" id="KW-1134">Transmembrane beta strand</keyword>
<dbReference type="Proteomes" id="UP000533905">
    <property type="component" value="Unassembled WGS sequence"/>
</dbReference>
<comment type="caution">
    <text evidence="16">The sequence shown here is derived from an EMBL/GenBank/DDBJ whole genome shotgun (WGS) entry which is preliminary data.</text>
</comment>
<keyword evidence="10 11" id="KW-0998">Cell outer membrane</keyword>
<sequence>MLRLPVFACVFTALCLLPIGAGQAAVRTDGEETGQAMPEKDAELALADYSLEQLAEIVVTSVSRQPGRLGSAAASLYVISGADIARAGATTIPEALRLAPNLQVAMTGSQEYAISARGFSSQLANKLLVLVDGRSVYSPLFSGVFWEAQDVPMMDIERIEVISGPGGTIWGTNAVNGVINIITRSAADTQGGLATVHAGNRQAGATVRYGKRLANGAHVRVYGKRDELEGAPGEAPGMDGGSAGRRQAGFLLDWEGADQGLSISGDMMDGALRASREPRTSFSGANLAARFNARLAGDAELRLQVYVEQARREQRGVGRSELDIFDLEAQYSKRLGERHALTWGGGYRHGRDRFANGPVLQFAPDHRHLGWTNLFVQDEASITPRLRATAGLRLEHNDYTGMELLPNLRLAWDAGSDNGADAMLWAAASRTVRAPSRIDRDLLLVDPASNGQRYLIAPSPGMRSETARVLELGWRAQPTTALSYSATLFYSDYAHLRTLELQGAGAPAMFGNLGHGQVRGLEFWGSWQAARGWRLSAGAVLQDVATGAAPASTDVSARAGLATNDPRSYWTLRSSHELRPGLGADLMLRRVARLPQPAVPGYHELDARIAWQARPELELSLVGRNLLHARHPEFGAADLRQLAERNLFASAMLHF</sequence>
<feature type="chain" id="PRO_5030598171" evidence="13">
    <location>
        <begin position="25"/>
        <end position="655"/>
    </location>
</feature>
<evidence type="ECO:0000259" key="14">
    <source>
        <dbReference type="Pfam" id="PF00593"/>
    </source>
</evidence>
<keyword evidence="7 12" id="KW-0798">TonB box</keyword>
<feature type="domain" description="TonB-dependent receptor plug" evidence="15">
    <location>
        <begin position="71"/>
        <end position="178"/>
    </location>
</feature>
<dbReference type="PANTHER" id="PTHR30069">
    <property type="entry name" value="TONB-DEPENDENT OUTER MEMBRANE RECEPTOR"/>
    <property type="match status" value="1"/>
</dbReference>
<evidence type="ECO:0000259" key="15">
    <source>
        <dbReference type="Pfam" id="PF07715"/>
    </source>
</evidence>
<evidence type="ECO:0000256" key="9">
    <source>
        <dbReference type="ARBA" id="ARBA00023170"/>
    </source>
</evidence>
<evidence type="ECO:0000313" key="16">
    <source>
        <dbReference type="EMBL" id="NNG23287.1"/>
    </source>
</evidence>
<dbReference type="SUPFAM" id="SSF56935">
    <property type="entry name" value="Porins"/>
    <property type="match status" value="1"/>
</dbReference>
<evidence type="ECO:0000256" key="13">
    <source>
        <dbReference type="SAM" id="SignalP"/>
    </source>
</evidence>
<dbReference type="Gene3D" id="2.40.170.20">
    <property type="entry name" value="TonB-dependent receptor, beta-barrel domain"/>
    <property type="match status" value="1"/>
</dbReference>
<feature type="signal peptide" evidence="13">
    <location>
        <begin position="1"/>
        <end position="24"/>
    </location>
</feature>
<keyword evidence="6 13" id="KW-0732">Signal</keyword>
<evidence type="ECO:0000256" key="8">
    <source>
        <dbReference type="ARBA" id="ARBA00023136"/>
    </source>
</evidence>
<feature type="domain" description="TonB-dependent receptor-like beta-barrel" evidence="14">
    <location>
        <begin position="242"/>
        <end position="626"/>
    </location>
</feature>
<evidence type="ECO:0000256" key="10">
    <source>
        <dbReference type="ARBA" id="ARBA00023237"/>
    </source>
</evidence>
<keyword evidence="8 11" id="KW-0472">Membrane</keyword>
<dbReference type="InterPro" id="IPR039426">
    <property type="entry name" value="TonB-dep_rcpt-like"/>
</dbReference>
<dbReference type="GO" id="GO:0044718">
    <property type="term" value="P:siderophore transmembrane transport"/>
    <property type="evidence" value="ECO:0007669"/>
    <property type="project" value="TreeGrafter"/>
</dbReference>
<evidence type="ECO:0000256" key="2">
    <source>
        <dbReference type="ARBA" id="ARBA00009810"/>
    </source>
</evidence>
<dbReference type="InterPro" id="IPR012910">
    <property type="entry name" value="Plug_dom"/>
</dbReference>
<dbReference type="AlphaFoldDB" id="A0A7Y2JYE9"/>
<comment type="similarity">
    <text evidence="2 11 12">Belongs to the TonB-dependent receptor family.</text>
</comment>
<evidence type="ECO:0000313" key="17">
    <source>
        <dbReference type="Proteomes" id="UP000533905"/>
    </source>
</evidence>
<dbReference type="InterPro" id="IPR036942">
    <property type="entry name" value="Beta-barrel_TonB_sf"/>
</dbReference>
<comment type="subcellular location">
    <subcellularLocation>
        <location evidence="1 11">Cell outer membrane</location>
        <topology evidence="1 11">Multi-pass membrane protein</topology>
    </subcellularLocation>
</comment>
<dbReference type="EMBL" id="JABAIV010000003">
    <property type="protein sequence ID" value="NNG23287.1"/>
    <property type="molecule type" value="Genomic_DNA"/>
</dbReference>
<dbReference type="Pfam" id="PF00593">
    <property type="entry name" value="TonB_dep_Rec_b-barrel"/>
    <property type="match status" value="1"/>
</dbReference>
<keyword evidence="3 11" id="KW-0813">Transport</keyword>
<evidence type="ECO:0000256" key="4">
    <source>
        <dbReference type="ARBA" id="ARBA00022452"/>
    </source>
</evidence>
<gene>
    <name evidence="16" type="ORF">HGB41_09785</name>
</gene>
<name>A0A7Y2JYE9_9BURK</name>
<keyword evidence="5 11" id="KW-0812">Transmembrane</keyword>
<evidence type="ECO:0000256" key="6">
    <source>
        <dbReference type="ARBA" id="ARBA00022729"/>
    </source>
</evidence>
<evidence type="ECO:0000256" key="7">
    <source>
        <dbReference type="ARBA" id="ARBA00023077"/>
    </source>
</evidence>
<reference evidence="16 17" key="1">
    <citation type="submission" date="2020-04" db="EMBL/GenBank/DDBJ databases">
        <title>Massilia sp. nov., a cold adapted bacteria isolated from Arctic soil.</title>
        <authorList>
            <person name="Son J."/>
            <person name="Ka J.-O."/>
        </authorList>
    </citation>
    <scope>NUCLEOTIDE SEQUENCE [LARGE SCALE GENOMIC DNA]</scope>
    <source>
        <strain evidence="16 17">ML15P13</strain>
    </source>
</reference>
<dbReference type="InterPro" id="IPR000531">
    <property type="entry name" value="Beta-barrel_TonB"/>
</dbReference>
<evidence type="ECO:0000256" key="1">
    <source>
        <dbReference type="ARBA" id="ARBA00004571"/>
    </source>
</evidence>
<organism evidence="16 17">
    <name type="scientific">Telluria aromaticivorans</name>
    <dbReference type="NCBI Taxonomy" id="2725995"/>
    <lineage>
        <taxon>Bacteria</taxon>
        <taxon>Pseudomonadati</taxon>
        <taxon>Pseudomonadota</taxon>
        <taxon>Betaproteobacteria</taxon>
        <taxon>Burkholderiales</taxon>
        <taxon>Oxalobacteraceae</taxon>
        <taxon>Telluria group</taxon>
        <taxon>Telluria</taxon>
    </lineage>
</organism>
<dbReference type="PROSITE" id="PS52016">
    <property type="entry name" value="TONB_DEPENDENT_REC_3"/>
    <property type="match status" value="1"/>
</dbReference>
<dbReference type="Pfam" id="PF07715">
    <property type="entry name" value="Plug"/>
    <property type="match status" value="1"/>
</dbReference>
<evidence type="ECO:0000256" key="5">
    <source>
        <dbReference type="ARBA" id="ARBA00022692"/>
    </source>
</evidence>
<keyword evidence="9 16" id="KW-0675">Receptor</keyword>